<dbReference type="RefSeq" id="WP_072596441.1">
    <property type="nucleotide sequence ID" value="NZ_CP018221.1"/>
</dbReference>
<organism evidence="1 2">
    <name type="scientific">Tardibacter chloracetimidivorans</name>
    <dbReference type="NCBI Taxonomy" id="1921510"/>
    <lineage>
        <taxon>Bacteria</taxon>
        <taxon>Pseudomonadati</taxon>
        <taxon>Pseudomonadota</taxon>
        <taxon>Alphaproteobacteria</taxon>
        <taxon>Sphingomonadales</taxon>
        <taxon>Sphingomonadaceae</taxon>
        <taxon>Tardibacter</taxon>
    </lineage>
</organism>
<dbReference type="KEGG" id="sphj:BSL82_05820"/>
<reference evidence="2" key="1">
    <citation type="submission" date="2016-11" db="EMBL/GenBank/DDBJ databases">
        <title>Complete Genome Sequence of alachlor-degrading Sphingomonas sp. strain JJ-A5.</title>
        <authorList>
            <person name="Lee H."/>
            <person name="Ka J.-O."/>
        </authorList>
    </citation>
    <scope>NUCLEOTIDE SEQUENCE [LARGE SCALE GENOMIC DNA]</scope>
    <source>
        <strain evidence="2">JJ-A5</strain>
    </source>
</reference>
<gene>
    <name evidence="1" type="ORF">BSL82_05820</name>
</gene>
<dbReference type="STRING" id="1921510.BSL82_05820"/>
<protein>
    <submittedName>
        <fullName evidence="1">Uncharacterized protein</fullName>
    </submittedName>
</protein>
<proteinExistence type="predicted"/>
<name>A0A1L3ZTD6_9SPHN</name>
<keyword evidence="2" id="KW-1185">Reference proteome</keyword>
<dbReference type="Proteomes" id="UP000182063">
    <property type="component" value="Chromosome"/>
</dbReference>
<sequence>MRGGRIVVAPRCGGSSSMVEQAARESTGDDADLRRQVVAELLIALANGRSGSSHGGGSIQ</sequence>
<dbReference type="AlphaFoldDB" id="A0A1L3ZTD6"/>
<evidence type="ECO:0000313" key="1">
    <source>
        <dbReference type="EMBL" id="API58887.1"/>
    </source>
</evidence>
<evidence type="ECO:0000313" key="2">
    <source>
        <dbReference type="Proteomes" id="UP000182063"/>
    </source>
</evidence>
<dbReference type="EMBL" id="CP018221">
    <property type="protein sequence ID" value="API58887.1"/>
    <property type="molecule type" value="Genomic_DNA"/>
</dbReference>
<accession>A0A1L3ZTD6</accession>